<evidence type="ECO:0000256" key="12">
    <source>
        <dbReference type="ARBA" id="ARBA00034617"/>
    </source>
</evidence>
<keyword evidence="4" id="KW-0227">DNA damage</keyword>
<keyword evidence="2" id="KW-0540">Nuclease</keyword>
<organism evidence="19 20">
    <name type="scientific">Ornithinimicrobium kibberense</name>
    <dbReference type="NCBI Taxonomy" id="282060"/>
    <lineage>
        <taxon>Bacteria</taxon>
        <taxon>Bacillati</taxon>
        <taxon>Actinomycetota</taxon>
        <taxon>Actinomycetes</taxon>
        <taxon>Micrococcales</taxon>
        <taxon>Ornithinimicrobiaceae</taxon>
        <taxon>Ornithinimicrobium</taxon>
    </lineage>
</organism>
<dbReference type="Gene3D" id="3.40.50.300">
    <property type="entry name" value="P-loop containing nucleotide triphosphate hydrolases"/>
    <property type="match status" value="3"/>
</dbReference>
<dbReference type="InterPro" id="IPR014017">
    <property type="entry name" value="DNA_helicase_UvrD-like_C"/>
</dbReference>
<keyword evidence="9" id="KW-0238">DNA-binding</keyword>
<keyword evidence="5 15" id="KW-0378">Hydrolase</keyword>
<gene>
    <name evidence="19" type="ORF">ACFFN0_04060</name>
</gene>
<evidence type="ECO:0000313" key="20">
    <source>
        <dbReference type="Proteomes" id="UP001589613"/>
    </source>
</evidence>
<dbReference type="Pfam" id="PF00580">
    <property type="entry name" value="UvrD-helicase"/>
    <property type="match status" value="1"/>
</dbReference>
<dbReference type="InterPro" id="IPR027417">
    <property type="entry name" value="P-loop_NTPase"/>
</dbReference>
<evidence type="ECO:0000256" key="6">
    <source>
        <dbReference type="ARBA" id="ARBA00022806"/>
    </source>
</evidence>
<evidence type="ECO:0000256" key="13">
    <source>
        <dbReference type="ARBA" id="ARBA00034808"/>
    </source>
</evidence>
<keyword evidence="7" id="KW-0269">Exonuclease</keyword>
<dbReference type="SUPFAM" id="SSF52540">
    <property type="entry name" value="P-loop containing nucleoside triphosphate hydrolases"/>
    <property type="match status" value="1"/>
</dbReference>
<keyword evidence="6 15" id="KW-0347">Helicase</keyword>
<dbReference type="PROSITE" id="PS51198">
    <property type="entry name" value="UVRD_HELICASE_ATP_BIND"/>
    <property type="match status" value="1"/>
</dbReference>
<evidence type="ECO:0000313" key="19">
    <source>
        <dbReference type="EMBL" id="MFB9731216.1"/>
    </source>
</evidence>
<dbReference type="InterPro" id="IPR014016">
    <property type="entry name" value="UvrD-like_ATP-bd"/>
</dbReference>
<sequence>MLDLEPRRPDTDPGQARVVAHRGGVLLVTGAPGTGKTSALVRHVQQRVAEGADPDACLVLAPTRQAAARLRTAIGRGLGQTYTEPLARTASSFAFSVLRLAAASSGGPLPRLLSGAEQDVILRELLAGHASDGRGPSWPVGLGPALGTAGFRAQLRDLLMRAVERGLEPEDLRRLGGEHDRPEWCAAADVLAEYDEVTALSEPGAFDPAWICTAAADVLEDDPDLASRVRGRLAVVLVDDAQELTASAARLVSVVGGTGTDVVLAGDADASVLGFRGAVPELFVELAHQLHTADRRTVPGTATTEALPTVVLPRRHRGDEVLSAVVTRVADRIGAGHGTAHRRPGTRPPAAAAPGTEDHPVQLALTRSRAQEAAYVAHWLRESHLLHGVAWEEMAVVARSGAQQESLRRALASGGVPVRLDRSGVPLGHDPAVVPLLTAYDVVTRDGNAPWMVAPEEGVLLLTSPVGGVDPVQLRRLRRRLRGEELAAGGERSADEILATMLSDRDVGRSPLSDLHPDLHPVVRVGHVLAAGREVVDADPAGSAEDVLWALWDATGLARVWTEQVRAGGATGARADRDLDAVMVLFGAAEAYVDRLPGSSPRSFLHHVRGADVAADTLVVGARDRHSVEVLTPQAAAGRQWRRVAVVGVQDGVWPDLRLRDTLLGSEALVAALQGRAATGPEAVRAAQAQVRAGELRQFHVAVSRATERLLVSAVSSTEDQPSSLLDLVRPGYPRDDLVTVPPPLTLRGLVGHLRREAVGAHRAGDRTRRDAALDVLLLLDRESVPGTDPATWWDVREVSTDRPLVPDGPVRVSPSHVQGFHDCALRWFLTGRGGEDGDAVKAEIGTLVHDVVATTPHGDLDTLTAELDRRWAGVGLRPGWVADREHRRARAMLAKYVAYVAAGESSGRALVGTEVALRARVPAGPEGGRDAELAGSVDRLERDEHGRLWIIDLKTGRTKPPASEIDGHAQLGAYQVAVEEGAFADRAPGARSGGAQLVHLGTPGRSFSTQSQPAVQDAEDPGWARRLVTEAAKGMAGSTFPARRDDQLCRTCVVRFSCPLQPEGQHR</sequence>
<comment type="catalytic activity">
    <reaction evidence="14">
        <text>ATP + H2O = ADP + phosphate + H(+)</text>
        <dbReference type="Rhea" id="RHEA:13065"/>
        <dbReference type="ChEBI" id="CHEBI:15377"/>
        <dbReference type="ChEBI" id="CHEBI:15378"/>
        <dbReference type="ChEBI" id="CHEBI:30616"/>
        <dbReference type="ChEBI" id="CHEBI:43474"/>
        <dbReference type="ChEBI" id="CHEBI:456216"/>
        <dbReference type="EC" id="5.6.2.4"/>
    </reaction>
</comment>
<evidence type="ECO:0000256" key="14">
    <source>
        <dbReference type="ARBA" id="ARBA00048988"/>
    </source>
</evidence>
<dbReference type="Gene3D" id="3.90.320.10">
    <property type="match status" value="1"/>
</dbReference>
<evidence type="ECO:0000256" key="7">
    <source>
        <dbReference type="ARBA" id="ARBA00022839"/>
    </source>
</evidence>
<dbReference type="PROSITE" id="PS51217">
    <property type="entry name" value="UVRD_HELICASE_CTER"/>
    <property type="match status" value="1"/>
</dbReference>
<evidence type="ECO:0000256" key="15">
    <source>
        <dbReference type="PROSITE-ProRule" id="PRU00560"/>
    </source>
</evidence>
<accession>A0ABV5V090</accession>
<dbReference type="Gene3D" id="1.10.10.160">
    <property type="match status" value="1"/>
</dbReference>
<keyword evidence="3 15" id="KW-0547">Nucleotide-binding</keyword>
<evidence type="ECO:0000256" key="4">
    <source>
        <dbReference type="ARBA" id="ARBA00022763"/>
    </source>
</evidence>
<keyword evidence="8 15" id="KW-0067">ATP-binding</keyword>
<evidence type="ECO:0000256" key="2">
    <source>
        <dbReference type="ARBA" id="ARBA00022722"/>
    </source>
</evidence>
<feature type="region of interest" description="Disordered" evidence="16">
    <location>
        <begin position="334"/>
        <end position="357"/>
    </location>
</feature>
<dbReference type="Pfam" id="PF12705">
    <property type="entry name" value="PDDEXK_1"/>
    <property type="match status" value="1"/>
</dbReference>
<evidence type="ECO:0000256" key="9">
    <source>
        <dbReference type="ARBA" id="ARBA00023125"/>
    </source>
</evidence>
<feature type="binding site" evidence="15">
    <location>
        <begin position="30"/>
        <end position="37"/>
    </location>
    <ligand>
        <name>ATP</name>
        <dbReference type="ChEBI" id="CHEBI:30616"/>
    </ligand>
</feature>
<dbReference type="RefSeq" id="WP_141337853.1">
    <property type="nucleotide sequence ID" value="NZ_JBHMAX010000007.1"/>
</dbReference>
<dbReference type="InterPro" id="IPR000212">
    <property type="entry name" value="DNA_helicase_UvrD/REP"/>
</dbReference>
<reference evidence="19 20" key="1">
    <citation type="submission" date="2024-09" db="EMBL/GenBank/DDBJ databases">
        <authorList>
            <person name="Sun Q."/>
            <person name="Mori K."/>
        </authorList>
    </citation>
    <scope>NUCLEOTIDE SEQUENCE [LARGE SCALE GENOMIC DNA]</scope>
    <source>
        <strain evidence="19 20">JCM 12763</strain>
    </source>
</reference>
<evidence type="ECO:0000259" key="18">
    <source>
        <dbReference type="PROSITE" id="PS51217"/>
    </source>
</evidence>
<dbReference type="Proteomes" id="UP001589613">
    <property type="component" value="Unassembled WGS sequence"/>
</dbReference>
<dbReference type="InterPro" id="IPR011604">
    <property type="entry name" value="PDDEXK-like_dom_sf"/>
</dbReference>
<dbReference type="EC" id="5.6.2.4" evidence="13"/>
<dbReference type="InterPro" id="IPR038726">
    <property type="entry name" value="PDDEXK_AddAB-type"/>
</dbReference>
<name>A0ABV5V090_9MICO</name>
<evidence type="ECO:0000256" key="8">
    <source>
        <dbReference type="ARBA" id="ARBA00022840"/>
    </source>
</evidence>
<evidence type="ECO:0000256" key="3">
    <source>
        <dbReference type="ARBA" id="ARBA00022741"/>
    </source>
</evidence>
<evidence type="ECO:0000256" key="11">
    <source>
        <dbReference type="ARBA" id="ARBA00023235"/>
    </source>
</evidence>
<dbReference type="InterPro" id="IPR013986">
    <property type="entry name" value="DExx_box_DNA_helicase_dom_sf"/>
</dbReference>
<proteinExistence type="inferred from homology"/>
<keyword evidence="10" id="KW-0234">DNA repair</keyword>
<evidence type="ECO:0000256" key="5">
    <source>
        <dbReference type="ARBA" id="ARBA00022801"/>
    </source>
</evidence>
<keyword evidence="20" id="KW-1185">Reference proteome</keyword>
<keyword evidence="11" id="KW-0413">Isomerase</keyword>
<comment type="catalytic activity">
    <reaction evidence="12">
        <text>Couples ATP hydrolysis with the unwinding of duplex DNA by translocating in the 3'-5' direction.</text>
        <dbReference type="EC" id="5.6.2.4"/>
    </reaction>
</comment>
<evidence type="ECO:0000256" key="10">
    <source>
        <dbReference type="ARBA" id="ARBA00023204"/>
    </source>
</evidence>
<evidence type="ECO:0000256" key="16">
    <source>
        <dbReference type="SAM" id="MobiDB-lite"/>
    </source>
</evidence>
<dbReference type="PANTHER" id="PTHR11070">
    <property type="entry name" value="UVRD / RECB / PCRA DNA HELICASE FAMILY MEMBER"/>
    <property type="match status" value="1"/>
</dbReference>
<feature type="domain" description="UvrD-like helicase ATP-binding" evidence="17">
    <location>
        <begin position="9"/>
        <end position="319"/>
    </location>
</feature>
<comment type="caution">
    <text evidence="19">The sequence shown here is derived from an EMBL/GenBank/DDBJ whole genome shotgun (WGS) entry which is preliminary data.</text>
</comment>
<evidence type="ECO:0000259" key="17">
    <source>
        <dbReference type="PROSITE" id="PS51198"/>
    </source>
</evidence>
<dbReference type="GO" id="GO:0004386">
    <property type="term" value="F:helicase activity"/>
    <property type="evidence" value="ECO:0007669"/>
    <property type="project" value="UniProtKB-KW"/>
</dbReference>
<dbReference type="PANTHER" id="PTHR11070:SF59">
    <property type="entry name" value="DNA 3'-5' HELICASE"/>
    <property type="match status" value="1"/>
</dbReference>
<evidence type="ECO:0000256" key="1">
    <source>
        <dbReference type="ARBA" id="ARBA00009922"/>
    </source>
</evidence>
<protein>
    <recommendedName>
        <fullName evidence="13">DNA 3'-5' helicase</fullName>
        <ecNumber evidence="13">5.6.2.4</ecNumber>
    </recommendedName>
</protein>
<feature type="domain" description="UvrD-like helicase C-terminal" evidence="18">
    <location>
        <begin position="330"/>
        <end position="638"/>
    </location>
</feature>
<comment type="similarity">
    <text evidence="1">Belongs to the helicase family. UvrD subfamily.</text>
</comment>
<dbReference type="EMBL" id="JBHMAX010000007">
    <property type="protein sequence ID" value="MFB9731216.1"/>
    <property type="molecule type" value="Genomic_DNA"/>
</dbReference>